<protein>
    <submittedName>
        <fullName evidence="2">Uncharacterized protein</fullName>
    </submittedName>
</protein>
<dbReference type="AlphaFoldDB" id="A0AAD3DFW8"/>
<proteinExistence type="predicted"/>
<feature type="compositionally biased region" description="Low complexity" evidence="1">
    <location>
        <begin position="130"/>
        <end position="141"/>
    </location>
</feature>
<evidence type="ECO:0000313" key="3">
    <source>
        <dbReference type="Proteomes" id="UP001054857"/>
    </source>
</evidence>
<gene>
    <name evidence="2" type="ORF">Agub_g1693</name>
</gene>
<keyword evidence="3" id="KW-1185">Reference proteome</keyword>
<organism evidence="2 3">
    <name type="scientific">Astrephomene gubernaculifera</name>
    <dbReference type="NCBI Taxonomy" id="47775"/>
    <lineage>
        <taxon>Eukaryota</taxon>
        <taxon>Viridiplantae</taxon>
        <taxon>Chlorophyta</taxon>
        <taxon>core chlorophytes</taxon>
        <taxon>Chlorophyceae</taxon>
        <taxon>CS clade</taxon>
        <taxon>Chlamydomonadales</taxon>
        <taxon>Astrephomenaceae</taxon>
        <taxon>Astrephomene</taxon>
    </lineage>
</organism>
<reference evidence="2 3" key="1">
    <citation type="journal article" date="2021" name="Sci. Rep.">
        <title>Genome sequencing of the multicellular alga Astrephomene provides insights into convergent evolution of germ-soma differentiation.</title>
        <authorList>
            <person name="Yamashita S."/>
            <person name="Yamamoto K."/>
            <person name="Matsuzaki R."/>
            <person name="Suzuki S."/>
            <person name="Yamaguchi H."/>
            <person name="Hirooka S."/>
            <person name="Minakuchi Y."/>
            <person name="Miyagishima S."/>
            <person name="Kawachi M."/>
            <person name="Toyoda A."/>
            <person name="Nozaki H."/>
        </authorList>
    </citation>
    <scope>NUCLEOTIDE SEQUENCE [LARGE SCALE GENOMIC DNA]</scope>
    <source>
        <strain evidence="2 3">NIES-4017</strain>
    </source>
</reference>
<sequence length="218" mass="22828">MTSLAGVQGWAFNEVAMNNFVQPEDLAGWLDFSQEGARGAAISCIEPASARFSLDEDCAFVLAADFPEAQGPLPLGLGAHQRFATDGGFASTTSAEFLNTLGGSEDMTPRMTPFSELCPSVLEPEEELPTSAVAKTTSKSTGRAARRGPAHKGGRRGVAKRSARGHAAAAPGPVSLLYKGTIGGSGTMQARSLPWTLSLQCLNRELAVSEEAWPEADS</sequence>
<evidence type="ECO:0000313" key="2">
    <source>
        <dbReference type="EMBL" id="GFR41050.1"/>
    </source>
</evidence>
<dbReference type="Proteomes" id="UP001054857">
    <property type="component" value="Unassembled WGS sequence"/>
</dbReference>
<feature type="region of interest" description="Disordered" evidence="1">
    <location>
        <begin position="125"/>
        <end position="167"/>
    </location>
</feature>
<name>A0AAD3DFW8_9CHLO</name>
<feature type="compositionally biased region" description="Basic residues" evidence="1">
    <location>
        <begin position="144"/>
        <end position="164"/>
    </location>
</feature>
<dbReference type="EMBL" id="BMAR01000001">
    <property type="protein sequence ID" value="GFR41050.1"/>
    <property type="molecule type" value="Genomic_DNA"/>
</dbReference>
<evidence type="ECO:0000256" key="1">
    <source>
        <dbReference type="SAM" id="MobiDB-lite"/>
    </source>
</evidence>
<accession>A0AAD3DFW8</accession>
<comment type="caution">
    <text evidence="2">The sequence shown here is derived from an EMBL/GenBank/DDBJ whole genome shotgun (WGS) entry which is preliminary data.</text>
</comment>